<evidence type="ECO:0000313" key="2">
    <source>
        <dbReference type="EMBL" id="MFD0789854.1"/>
    </source>
</evidence>
<dbReference type="EMBL" id="JBHTII010000001">
    <property type="protein sequence ID" value="MFD0789854.1"/>
    <property type="molecule type" value="Genomic_DNA"/>
</dbReference>
<dbReference type="InterPro" id="IPR029068">
    <property type="entry name" value="Glyas_Bleomycin-R_OHBP_Dase"/>
</dbReference>
<evidence type="ECO:0000259" key="1">
    <source>
        <dbReference type="PROSITE" id="PS51819"/>
    </source>
</evidence>
<feature type="domain" description="VOC" evidence="1">
    <location>
        <begin position="3"/>
        <end position="112"/>
    </location>
</feature>
<dbReference type="Gene3D" id="3.10.180.10">
    <property type="entry name" value="2,3-Dihydroxybiphenyl 1,2-Dioxygenase, domain 1"/>
    <property type="match status" value="1"/>
</dbReference>
<comment type="caution">
    <text evidence="2">The sequence shown here is derived from an EMBL/GenBank/DDBJ whole genome shotgun (WGS) entry which is preliminary data.</text>
</comment>
<dbReference type="InterPro" id="IPR004360">
    <property type="entry name" value="Glyas_Fos-R_dOase_dom"/>
</dbReference>
<dbReference type="Pfam" id="PF00903">
    <property type="entry name" value="Glyoxalase"/>
    <property type="match status" value="1"/>
</dbReference>
<gene>
    <name evidence="2" type="ORF">ACFQ0P_05545</name>
</gene>
<reference evidence="3" key="1">
    <citation type="journal article" date="2019" name="Int. J. Syst. Evol. Microbiol.">
        <title>The Global Catalogue of Microorganisms (GCM) 10K type strain sequencing project: providing services to taxonomists for standard genome sequencing and annotation.</title>
        <authorList>
            <consortium name="The Broad Institute Genomics Platform"/>
            <consortium name="The Broad Institute Genome Sequencing Center for Infectious Disease"/>
            <person name="Wu L."/>
            <person name="Ma J."/>
        </authorList>
    </citation>
    <scope>NUCLEOTIDE SEQUENCE [LARGE SCALE GENOMIC DNA]</scope>
    <source>
        <strain evidence="3">CCUG 54523</strain>
    </source>
</reference>
<accession>A0ABW3AH44</accession>
<dbReference type="CDD" id="cd07247">
    <property type="entry name" value="SgaA_N_like"/>
    <property type="match status" value="1"/>
</dbReference>
<dbReference type="InterPro" id="IPR037523">
    <property type="entry name" value="VOC_core"/>
</dbReference>
<protein>
    <submittedName>
        <fullName evidence="2">VOC family protein</fullName>
    </submittedName>
</protein>
<proteinExistence type="predicted"/>
<dbReference type="RefSeq" id="WP_204981116.1">
    <property type="nucleotide sequence ID" value="NZ_JBHTII010000001.1"/>
</dbReference>
<dbReference type="PANTHER" id="PTHR33993">
    <property type="entry name" value="GLYOXALASE-RELATED"/>
    <property type="match status" value="1"/>
</dbReference>
<dbReference type="InterPro" id="IPR052164">
    <property type="entry name" value="Anthracycline_SecMetBiosynth"/>
</dbReference>
<organism evidence="2 3">
    <name type="scientific">Microbacterium insulae</name>
    <dbReference type="NCBI Taxonomy" id="483014"/>
    <lineage>
        <taxon>Bacteria</taxon>
        <taxon>Bacillati</taxon>
        <taxon>Actinomycetota</taxon>
        <taxon>Actinomycetes</taxon>
        <taxon>Micrococcales</taxon>
        <taxon>Microbacteriaceae</taxon>
        <taxon>Microbacterium</taxon>
    </lineage>
</organism>
<name>A0ABW3AH44_9MICO</name>
<dbReference type="PROSITE" id="PS51819">
    <property type="entry name" value="VOC"/>
    <property type="match status" value="1"/>
</dbReference>
<evidence type="ECO:0000313" key="3">
    <source>
        <dbReference type="Proteomes" id="UP001597055"/>
    </source>
</evidence>
<dbReference type="Proteomes" id="UP001597055">
    <property type="component" value="Unassembled WGS sequence"/>
</dbReference>
<sequence>MASVEHFEIPADDVDRAQAFYGKVFGFTFEDWGDGNIMLRTGSDAGINGDIHQRGPVSHPTVVISVDDLEATIAAVVEGGGEQVGEIESMGETARYAYVKDSEGNVIGLYADAP</sequence>
<keyword evidence="3" id="KW-1185">Reference proteome</keyword>
<dbReference type="SUPFAM" id="SSF54593">
    <property type="entry name" value="Glyoxalase/Bleomycin resistance protein/Dihydroxybiphenyl dioxygenase"/>
    <property type="match status" value="1"/>
</dbReference>